<sequence length="53" mass="6172">ITRREVRTILDILSIVITAIHMVSLYMVSRLQIPHRISAHQTTWDLLDLGIYV</sequence>
<reference evidence="2 3" key="1">
    <citation type="submission" date="2021-06" db="EMBL/GenBank/DDBJ databases">
        <title>Caerostris extrusa draft genome.</title>
        <authorList>
            <person name="Kono N."/>
            <person name="Arakawa K."/>
        </authorList>
    </citation>
    <scope>NUCLEOTIDE SEQUENCE [LARGE SCALE GENOMIC DNA]</scope>
</reference>
<dbReference type="Proteomes" id="UP001054945">
    <property type="component" value="Unassembled WGS sequence"/>
</dbReference>
<dbReference type="AlphaFoldDB" id="A0AAV4QHB5"/>
<evidence type="ECO:0000256" key="1">
    <source>
        <dbReference type="SAM" id="Phobius"/>
    </source>
</evidence>
<gene>
    <name evidence="2" type="ORF">CEXT_122681</name>
</gene>
<comment type="caution">
    <text evidence="2">The sequence shown here is derived from an EMBL/GenBank/DDBJ whole genome shotgun (WGS) entry which is preliminary data.</text>
</comment>
<evidence type="ECO:0000313" key="3">
    <source>
        <dbReference type="Proteomes" id="UP001054945"/>
    </source>
</evidence>
<keyword evidence="1" id="KW-1133">Transmembrane helix</keyword>
<organism evidence="2 3">
    <name type="scientific">Caerostris extrusa</name>
    <name type="common">Bark spider</name>
    <name type="synonym">Caerostris bankana</name>
    <dbReference type="NCBI Taxonomy" id="172846"/>
    <lineage>
        <taxon>Eukaryota</taxon>
        <taxon>Metazoa</taxon>
        <taxon>Ecdysozoa</taxon>
        <taxon>Arthropoda</taxon>
        <taxon>Chelicerata</taxon>
        <taxon>Arachnida</taxon>
        <taxon>Araneae</taxon>
        <taxon>Araneomorphae</taxon>
        <taxon>Entelegynae</taxon>
        <taxon>Araneoidea</taxon>
        <taxon>Araneidae</taxon>
        <taxon>Caerostris</taxon>
    </lineage>
</organism>
<accession>A0AAV4QHB5</accession>
<name>A0AAV4QHB5_CAEEX</name>
<feature type="transmembrane region" description="Helical" evidence="1">
    <location>
        <begin position="6"/>
        <end position="28"/>
    </location>
</feature>
<keyword evidence="1" id="KW-0812">Transmembrane</keyword>
<dbReference type="EMBL" id="BPLR01006138">
    <property type="protein sequence ID" value="GIY07652.1"/>
    <property type="molecule type" value="Genomic_DNA"/>
</dbReference>
<protein>
    <submittedName>
        <fullName evidence="2">Uncharacterized protein</fullName>
    </submittedName>
</protein>
<feature type="non-terminal residue" evidence="2">
    <location>
        <position position="1"/>
    </location>
</feature>
<keyword evidence="3" id="KW-1185">Reference proteome</keyword>
<evidence type="ECO:0000313" key="2">
    <source>
        <dbReference type="EMBL" id="GIY07652.1"/>
    </source>
</evidence>
<proteinExistence type="predicted"/>
<keyword evidence="1" id="KW-0472">Membrane</keyword>